<dbReference type="Pfam" id="PF08937">
    <property type="entry name" value="ThsB_TIR"/>
    <property type="match status" value="1"/>
</dbReference>
<evidence type="ECO:0000313" key="2">
    <source>
        <dbReference type="EMBL" id="OGG59289.1"/>
    </source>
</evidence>
<reference evidence="2 3" key="1">
    <citation type="journal article" date="2016" name="Nat. Commun.">
        <title>Thousands of microbial genomes shed light on interconnected biogeochemical processes in an aquifer system.</title>
        <authorList>
            <person name="Anantharaman K."/>
            <person name="Brown C.T."/>
            <person name="Hug L.A."/>
            <person name="Sharon I."/>
            <person name="Castelle C.J."/>
            <person name="Probst A.J."/>
            <person name="Thomas B.C."/>
            <person name="Singh A."/>
            <person name="Wilkins M.J."/>
            <person name="Karaoz U."/>
            <person name="Brodie E.L."/>
            <person name="Williams K.H."/>
            <person name="Hubbard S.S."/>
            <person name="Banfield J.F."/>
        </authorList>
    </citation>
    <scope>NUCLEOTIDE SEQUENCE [LARGE SCALE GENOMIC DNA]</scope>
</reference>
<gene>
    <name evidence="2" type="ORF">A3C89_02985</name>
</gene>
<organism evidence="2 3">
    <name type="scientific">Candidatus Kaiserbacteria bacterium RIFCSPHIGHO2_02_FULL_50_50</name>
    <dbReference type="NCBI Taxonomy" id="1798492"/>
    <lineage>
        <taxon>Bacteria</taxon>
        <taxon>Candidatus Kaiseribacteriota</taxon>
    </lineage>
</organism>
<evidence type="ECO:0000313" key="3">
    <source>
        <dbReference type="Proteomes" id="UP000178794"/>
    </source>
</evidence>
<accession>A0A1F6DCY5</accession>
<protein>
    <submittedName>
        <fullName evidence="2">Molecular chaperone Tir</fullName>
    </submittedName>
</protein>
<feature type="domain" description="Thoeris protein ThsB TIR-like" evidence="1">
    <location>
        <begin position="6"/>
        <end position="105"/>
    </location>
</feature>
<proteinExistence type="predicted"/>
<dbReference type="AlphaFoldDB" id="A0A1F6DCY5"/>
<comment type="caution">
    <text evidence="2">The sequence shown here is derived from an EMBL/GenBank/DDBJ whole genome shotgun (WGS) entry which is preliminary data.</text>
</comment>
<evidence type="ECO:0000259" key="1">
    <source>
        <dbReference type="Pfam" id="PF08937"/>
    </source>
</evidence>
<dbReference type="Proteomes" id="UP000178794">
    <property type="component" value="Unassembled WGS sequence"/>
</dbReference>
<name>A0A1F6DCY5_9BACT</name>
<dbReference type="EMBL" id="MFLF01000017">
    <property type="protein sequence ID" value="OGG59289.1"/>
    <property type="molecule type" value="Genomic_DNA"/>
</dbReference>
<sequence length="194" mass="22476">MARKCFISFKTEDTPYKEHIQGIQNLDIIDKSLNEPIDSEDENYIMRKIREDYLADSTVTIHLIGTKSAETLGQEEQKYIKRELQSSLYHGEGNTRNGILGIVLPDMYSRVYTGSGICMSCGNGIATVRVNDETTIAEFHKNYHIDPNKCHYTENDRYCILVRWDNFLVSPEEYIEMAFEKRAHEIAEQIKVRV</sequence>
<dbReference type="InterPro" id="IPR015032">
    <property type="entry name" value="ThsB__TIR-like_domain"/>
</dbReference>
<dbReference type="STRING" id="1798492.A3C89_02985"/>